<proteinExistence type="predicted"/>
<dbReference type="Proteomes" id="UP000255087">
    <property type="component" value="Unassembled WGS sequence"/>
</dbReference>
<gene>
    <name evidence="2" type="primary">thiF_1</name>
    <name evidence="2" type="ORF">NCTC8580_01326</name>
</gene>
<dbReference type="SUPFAM" id="SSF69572">
    <property type="entry name" value="Activating enzymes of the ubiquitin-like proteins"/>
    <property type="match status" value="1"/>
</dbReference>
<dbReference type="PANTHER" id="PTHR43267">
    <property type="entry name" value="TRNA THREONYLCARBAMOYLADENOSINE DEHYDRATASE"/>
    <property type="match status" value="1"/>
</dbReference>
<dbReference type="GO" id="GO:0016779">
    <property type="term" value="F:nucleotidyltransferase activity"/>
    <property type="evidence" value="ECO:0007669"/>
    <property type="project" value="UniProtKB-KW"/>
</dbReference>
<dbReference type="AlphaFoldDB" id="A0A380Q5Y6"/>
<dbReference type="EMBL" id="UHJC01000001">
    <property type="protein sequence ID" value="SUP81243.1"/>
    <property type="molecule type" value="Genomic_DNA"/>
</dbReference>
<dbReference type="Gene3D" id="3.40.50.720">
    <property type="entry name" value="NAD(P)-binding Rossmann-like Domain"/>
    <property type="match status" value="1"/>
</dbReference>
<evidence type="ECO:0000313" key="3">
    <source>
        <dbReference type="Proteomes" id="UP000255087"/>
    </source>
</evidence>
<accession>A0A380Q5Y6</accession>
<dbReference type="GO" id="GO:0008641">
    <property type="term" value="F:ubiquitin-like modifier activating enzyme activity"/>
    <property type="evidence" value="ECO:0007669"/>
    <property type="project" value="InterPro"/>
</dbReference>
<protein>
    <submittedName>
        <fullName evidence="2">UBA/THIF-type NAD/FAD binding protein</fullName>
        <ecNumber evidence="2">2.7.7.73</ecNumber>
    </submittedName>
</protein>
<evidence type="ECO:0000313" key="2">
    <source>
        <dbReference type="EMBL" id="SUP81243.1"/>
    </source>
</evidence>
<dbReference type="PANTHER" id="PTHR43267:SF1">
    <property type="entry name" value="TRNA THREONYLCARBAMOYLADENOSINE DEHYDRATASE"/>
    <property type="match status" value="1"/>
</dbReference>
<dbReference type="EC" id="2.7.7.73" evidence="2"/>
<keyword evidence="2" id="KW-0548">Nucleotidyltransferase</keyword>
<evidence type="ECO:0000259" key="1">
    <source>
        <dbReference type="Pfam" id="PF00899"/>
    </source>
</evidence>
<reference evidence="2 3" key="1">
    <citation type="submission" date="2018-06" db="EMBL/GenBank/DDBJ databases">
        <authorList>
            <consortium name="Pathogen Informatics"/>
            <person name="Doyle S."/>
        </authorList>
    </citation>
    <scope>NUCLEOTIDE SEQUENCE [LARGE SCALE GENOMIC DNA]</scope>
    <source>
        <strain evidence="2 3">NCTC8580</strain>
    </source>
</reference>
<feature type="domain" description="THIF-type NAD/FAD binding fold" evidence="1">
    <location>
        <begin position="335"/>
        <end position="444"/>
    </location>
</feature>
<dbReference type="GO" id="GO:0061503">
    <property type="term" value="F:tRNA threonylcarbamoyladenosine dehydratase"/>
    <property type="evidence" value="ECO:0007669"/>
    <property type="project" value="TreeGrafter"/>
</dbReference>
<dbReference type="InterPro" id="IPR000594">
    <property type="entry name" value="ThiF_NAD_FAD-bd"/>
</dbReference>
<dbReference type="InterPro" id="IPR045886">
    <property type="entry name" value="ThiF/MoeB/HesA"/>
</dbReference>
<dbReference type="Pfam" id="PF00899">
    <property type="entry name" value="ThiF"/>
    <property type="match status" value="1"/>
</dbReference>
<name>A0A380Q5Y6_YERPU</name>
<organism evidence="2 3">
    <name type="scientific">Yersinia pseudotuberculosis</name>
    <dbReference type="NCBI Taxonomy" id="633"/>
    <lineage>
        <taxon>Bacteria</taxon>
        <taxon>Pseudomonadati</taxon>
        <taxon>Pseudomonadota</taxon>
        <taxon>Gammaproteobacteria</taxon>
        <taxon>Enterobacterales</taxon>
        <taxon>Yersiniaceae</taxon>
        <taxon>Yersinia</taxon>
    </lineage>
</organism>
<sequence length="591" mass="65076">MAEITDTPLQQGIAALREILGNGDASGMLQSASVRAGEAAAFCFPLPIDYEGEERKLYIGFPNNFPSEPLRLHVEPSPWLLWPHAMESGLCLHGFKERPVTGSPASIVRDSLSRLTSILSLSLMGSDAERRKTEFQNEITSYWIRQHGKSLQDLILLGRPKEASELFAVSDPRYLIPSGQETVWLSSDVEAIKKHFRRMTGRTVTVRSPMAAGFYIKLASYPDIKFPTPKGLIAWLLPHISEDDAQKVSDWFDKSSSMVARWIILELPGHNGAPVYTLNLYARRHNTDRGPKLGLRASRRRPVRASGELPECIRSSGLNVLDRADIHSRDLSNEIKGLETAHVVFVGVGSLGGAVASQLVRAGLKQLTLIDPDNLESANLGRHILGADDLGKPKAQALQYRLIRDLPTIDVVAFNTYAQFIMELKPEIFEKADLIIVTTADWESEAALWTKKAEGAIWGLLQGWSEPHTLVGHALIAPQGAHDGRYLFSDKGDFIHRYTNWPRGGVIPLPACGESFIPGGSAGMTNVAAMVAQAAIRFLNGHQHSPTWVTSLYRPQDAVLSGGKYLGPELPEGTIQSVLERGWPESEKINI</sequence>
<keyword evidence="2" id="KW-0808">Transferase</keyword>
<dbReference type="InterPro" id="IPR035985">
    <property type="entry name" value="Ubiquitin-activating_enz"/>
</dbReference>
<dbReference type="GO" id="GO:0061504">
    <property type="term" value="P:cyclic threonylcarbamoyladenosine biosynthetic process"/>
    <property type="evidence" value="ECO:0007669"/>
    <property type="project" value="TreeGrafter"/>
</dbReference>